<dbReference type="GeneID" id="36596295"/>
<evidence type="ECO:0000313" key="3">
    <source>
        <dbReference type="Proteomes" id="UP000235371"/>
    </source>
</evidence>
<accession>A0A2J6SIF9</accession>
<reference evidence="2 3" key="1">
    <citation type="submission" date="2016-04" db="EMBL/GenBank/DDBJ databases">
        <title>A degradative enzymes factory behind the ericoid mycorrhizal symbiosis.</title>
        <authorList>
            <consortium name="DOE Joint Genome Institute"/>
            <person name="Martino E."/>
            <person name="Morin E."/>
            <person name="Grelet G."/>
            <person name="Kuo A."/>
            <person name="Kohler A."/>
            <person name="Daghino S."/>
            <person name="Barry K."/>
            <person name="Choi C."/>
            <person name="Cichocki N."/>
            <person name="Clum A."/>
            <person name="Copeland A."/>
            <person name="Hainaut M."/>
            <person name="Haridas S."/>
            <person name="Labutti K."/>
            <person name="Lindquist E."/>
            <person name="Lipzen A."/>
            <person name="Khouja H.-R."/>
            <person name="Murat C."/>
            <person name="Ohm R."/>
            <person name="Olson A."/>
            <person name="Spatafora J."/>
            <person name="Veneault-Fourrey C."/>
            <person name="Henrissat B."/>
            <person name="Grigoriev I."/>
            <person name="Martin F."/>
            <person name="Perotto S."/>
        </authorList>
    </citation>
    <scope>NUCLEOTIDE SEQUENCE [LARGE SCALE GENOMIC DNA]</scope>
    <source>
        <strain evidence="2 3">E</strain>
    </source>
</reference>
<keyword evidence="3" id="KW-1185">Reference proteome</keyword>
<dbReference type="EMBL" id="KZ613913">
    <property type="protein sequence ID" value="PMD50541.1"/>
    <property type="molecule type" value="Genomic_DNA"/>
</dbReference>
<dbReference type="InParanoid" id="A0A2J6SIF9"/>
<dbReference type="Proteomes" id="UP000235371">
    <property type="component" value="Unassembled WGS sequence"/>
</dbReference>
<proteinExistence type="predicted"/>
<dbReference type="AlphaFoldDB" id="A0A2J6SIF9"/>
<feature type="region of interest" description="Disordered" evidence="1">
    <location>
        <begin position="36"/>
        <end position="67"/>
    </location>
</feature>
<evidence type="ECO:0000256" key="1">
    <source>
        <dbReference type="SAM" id="MobiDB-lite"/>
    </source>
</evidence>
<sequence length="205" mass="22820">MVSQAGAIKSHPVYFHMINKIAPGVFRLIVTLLESRPDSGSGDSSDDSDTYSSKANDNTDTDWTWPNNKDNNAWMIENFNEDTYNGYKPFHQSSAAFFVQDVGWPTYDAQGNFLAWKQLPSLSDIANAVWNLLDKTTQQNIKNWVATWTSDSGKSIADAIYEVVKMALKNLGVPPFVIRVILGVIVPRLITWIAANIDSLTVKSS</sequence>
<name>A0A2J6SIF9_9HELO</name>
<dbReference type="RefSeq" id="XP_024727445.1">
    <property type="nucleotide sequence ID" value="XM_024888219.1"/>
</dbReference>
<organism evidence="2 3">
    <name type="scientific">Hyaloscypha bicolor E</name>
    <dbReference type="NCBI Taxonomy" id="1095630"/>
    <lineage>
        <taxon>Eukaryota</taxon>
        <taxon>Fungi</taxon>
        <taxon>Dikarya</taxon>
        <taxon>Ascomycota</taxon>
        <taxon>Pezizomycotina</taxon>
        <taxon>Leotiomycetes</taxon>
        <taxon>Helotiales</taxon>
        <taxon>Hyaloscyphaceae</taxon>
        <taxon>Hyaloscypha</taxon>
        <taxon>Hyaloscypha bicolor</taxon>
    </lineage>
</organism>
<evidence type="ECO:0000313" key="2">
    <source>
        <dbReference type="EMBL" id="PMD50541.1"/>
    </source>
</evidence>
<protein>
    <submittedName>
        <fullName evidence="2">Uncharacterized protein</fullName>
    </submittedName>
</protein>
<feature type="compositionally biased region" description="Polar residues" evidence="1">
    <location>
        <begin position="50"/>
        <end position="67"/>
    </location>
</feature>
<dbReference type="OrthoDB" id="4678435at2759"/>
<gene>
    <name evidence="2" type="ORF">K444DRAFT_710447</name>
</gene>